<keyword evidence="2" id="KW-1185">Reference proteome</keyword>
<dbReference type="Pfam" id="PF13651">
    <property type="entry name" value="EcoRI_methylase"/>
    <property type="match status" value="1"/>
</dbReference>
<dbReference type="Proteomes" id="UP000610931">
    <property type="component" value="Unassembled WGS sequence"/>
</dbReference>
<reference evidence="1" key="1">
    <citation type="submission" date="2020-12" db="EMBL/GenBank/DDBJ databases">
        <title>Snuella sp. nov., isolated from sediment in Incheon.</title>
        <authorList>
            <person name="Kim W."/>
        </authorList>
    </citation>
    <scope>NUCLEOTIDE SEQUENCE</scope>
    <source>
        <strain evidence="1">CAU 1569</strain>
    </source>
</reference>
<dbReference type="InterPro" id="IPR002052">
    <property type="entry name" value="DNA_methylase_N6_adenine_CS"/>
</dbReference>
<evidence type="ECO:0000313" key="1">
    <source>
        <dbReference type="EMBL" id="MBJ6369513.1"/>
    </source>
</evidence>
<dbReference type="GO" id="GO:0008168">
    <property type="term" value="F:methyltransferase activity"/>
    <property type="evidence" value="ECO:0007669"/>
    <property type="project" value="UniProtKB-KW"/>
</dbReference>
<evidence type="ECO:0000313" key="2">
    <source>
        <dbReference type="Proteomes" id="UP000610931"/>
    </source>
</evidence>
<sequence>MSGNSILNKAKHSHNTDEWYTDYKTVKEEVSQYANHFDGKVVLCNCDDPYESAFAKYFLKYFNILKLKKLICTSYIGSRLIENHNILDNNNTRVNNKSAYVLIVKKLSGDFDKPIRDEDILSYLKEKGNVKKLKGDGDFRSEECIKYLKESDIVVTNPPFSKFTILFSLLVKYNKKYLLIGNQNAITYKDVFPYIKNGKAWIGYRFGDMAFKVPNDTPPRKTRFWIDDNGQKWRSLGNAMWLTNLDNERKHKDLVLTSFYSPKKHPKYDNYDAINISKVVDIPMDYPGIMGVPITFLKYHNEEQFEIIGEANHGSDNEFDLFKPIVNGKETFKRILIRNKNVVEKN</sequence>
<accession>A0A8J7IID4</accession>
<keyword evidence="1" id="KW-0808">Transferase</keyword>
<dbReference type="AlphaFoldDB" id="A0A8J7IID4"/>
<dbReference type="RefSeq" id="WP_199116635.1">
    <property type="nucleotide sequence ID" value="NZ_JAELVQ010000028.1"/>
</dbReference>
<name>A0A8J7IID4_9FLAO</name>
<dbReference type="PROSITE" id="PS00092">
    <property type="entry name" value="N6_MTASE"/>
    <property type="match status" value="1"/>
</dbReference>
<organism evidence="1 2">
    <name type="scientific">Snuella sedimenti</name>
    <dbReference type="NCBI Taxonomy" id="2798802"/>
    <lineage>
        <taxon>Bacteria</taxon>
        <taxon>Pseudomonadati</taxon>
        <taxon>Bacteroidota</taxon>
        <taxon>Flavobacteriia</taxon>
        <taxon>Flavobacteriales</taxon>
        <taxon>Flavobacteriaceae</taxon>
        <taxon>Snuella</taxon>
    </lineage>
</organism>
<dbReference type="GO" id="GO:0032259">
    <property type="term" value="P:methylation"/>
    <property type="evidence" value="ECO:0007669"/>
    <property type="project" value="UniProtKB-KW"/>
</dbReference>
<dbReference type="EMBL" id="JAELVQ010000028">
    <property type="protein sequence ID" value="MBJ6369513.1"/>
    <property type="molecule type" value="Genomic_DNA"/>
</dbReference>
<protein>
    <submittedName>
        <fullName evidence="1">Adenine-specific methyltransferase EcoRI family protein</fullName>
    </submittedName>
</protein>
<dbReference type="InterPro" id="IPR025247">
    <property type="entry name" value="EcoRI-like_methylase"/>
</dbReference>
<keyword evidence="1" id="KW-0489">Methyltransferase</keyword>
<gene>
    <name evidence="1" type="ORF">JF259_15580</name>
</gene>
<comment type="caution">
    <text evidence="1">The sequence shown here is derived from an EMBL/GenBank/DDBJ whole genome shotgun (WGS) entry which is preliminary data.</text>
</comment>
<proteinExistence type="predicted"/>
<dbReference type="GO" id="GO:0003676">
    <property type="term" value="F:nucleic acid binding"/>
    <property type="evidence" value="ECO:0007669"/>
    <property type="project" value="InterPro"/>
</dbReference>